<name>A0A4S8XQP4_AURPU</name>
<keyword evidence="3 8" id="KW-0507">mRNA processing</keyword>
<evidence type="ECO:0000256" key="8">
    <source>
        <dbReference type="RuleBase" id="RU367071"/>
    </source>
</evidence>
<keyword evidence="7" id="KW-0863">Zinc-finger</keyword>
<keyword evidence="4 8" id="KW-0747">Spliceosome</keyword>
<comment type="subunit">
    <text evidence="8">Associated with the spliceosome.</text>
</comment>
<evidence type="ECO:0000256" key="5">
    <source>
        <dbReference type="ARBA" id="ARBA00023187"/>
    </source>
</evidence>
<evidence type="ECO:0000256" key="4">
    <source>
        <dbReference type="ARBA" id="ARBA00022728"/>
    </source>
</evidence>
<dbReference type="PANTHER" id="PTHR12942:SF2">
    <property type="entry name" value="PRE-MRNA-SPLICING FACTOR SLU7"/>
    <property type="match status" value="1"/>
</dbReference>
<evidence type="ECO:0000313" key="11">
    <source>
        <dbReference type="EMBL" id="THW39627.1"/>
    </source>
</evidence>
<dbReference type="EMBL" id="QZAL01000090">
    <property type="protein sequence ID" value="THW39627.1"/>
    <property type="molecule type" value="Genomic_DNA"/>
</dbReference>
<comment type="subcellular location">
    <subcellularLocation>
        <location evidence="1 8">Nucleus</location>
    </subcellularLocation>
</comment>
<keyword evidence="7" id="KW-0479">Metal-binding</keyword>
<dbReference type="PROSITE" id="PS50158">
    <property type="entry name" value="ZF_CCHC"/>
    <property type="match status" value="1"/>
</dbReference>
<gene>
    <name evidence="11" type="ORF">D6D22_06221</name>
</gene>
<keyword evidence="7" id="KW-0862">Zinc</keyword>
<accession>A0A4S8XQP4</accession>
<feature type="compositionally biased region" description="Basic and acidic residues" evidence="9">
    <location>
        <begin position="431"/>
        <end position="467"/>
    </location>
</feature>
<keyword evidence="5 8" id="KW-0508">mRNA splicing</keyword>
<dbReference type="InterPro" id="IPR001878">
    <property type="entry name" value="Znf_CCHC"/>
</dbReference>
<feature type="region of interest" description="Disordered" evidence="9">
    <location>
        <begin position="1"/>
        <end position="34"/>
    </location>
</feature>
<evidence type="ECO:0000256" key="9">
    <source>
        <dbReference type="SAM" id="MobiDB-lite"/>
    </source>
</evidence>
<feature type="region of interest" description="Disordered" evidence="9">
    <location>
        <begin position="431"/>
        <end position="500"/>
    </location>
</feature>
<evidence type="ECO:0000313" key="12">
    <source>
        <dbReference type="Proteomes" id="UP000310687"/>
    </source>
</evidence>
<proteinExistence type="inferred from homology"/>
<dbReference type="Pfam" id="PF11708">
    <property type="entry name" value="Slu7"/>
    <property type="match status" value="1"/>
</dbReference>
<dbReference type="GO" id="GO:0008270">
    <property type="term" value="F:zinc ion binding"/>
    <property type="evidence" value="ECO:0007669"/>
    <property type="project" value="UniProtKB-KW"/>
</dbReference>
<comment type="function">
    <text evidence="8">Involved in pre-mRNA splicing.</text>
</comment>
<evidence type="ECO:0000259" key="10">
    <source>
        <dbReference type="PROSITE" id="PS50158"/>
    </source>
</evidence>
<evidence type="ECO:0000256" key="3">
    <source>
        <dbReference type="ARBA" id="ARBA00022664"/>
    </source>
</evidence>
<dbReference type="InterPro" id="IPR039974">
    <property type="entry name" value="Splicing_factor_SLU7"/>
</dbReference>
<protein>
    <recommendedName>
        <fullName evidence="8">Pre-mRNA-splicing factor SLU7</fullName>
    </recommendedName>
</protein>
<feature type="compositionally biased region" description="Basic and acidic residues" evidence="9">
    <location>
        <begin position="20"/>
        <end position="32"/>
    </location>
</feature>
<evidence type="ECO:0000256" key="7">
    <source>
        <dbReference type="PROSITE-ProRule" id="PRU00047"/>
    </source>
</evidence>
<dbReference type="GO" id="GO:0000398">
    <property type="term" value="P:mRNA splicing, via spliceosome"/>
    <property type="evidence" value="ECO:0007669"/>
    <property type="project" value="UniProtKB-UniRule"/>
</dbReference>
<comment type="caution">
    <text evidence="11">The sequence shown here is derived from an EMBL/GenBank/DDBJ whole genome shotgun (WGS) entry which is preliminary data.</text>
</comment>
<feature type="region of interest" description="Disordered" evidence="9">
    <location>
        <begin position="170"/>
        <end position="212"/>
    </location>
</feature>
<comment type="similarity">
    <text evidence="2 8">Belongs to the SLU7 family.</text>
</comment>
<dbReference type="AlphaFoldDB" id="A0A4S8XQP4"/>
<organism evidence="11 12">
    <name type="scientific">Aureobasidium pullulans</name>
    <name type="common">Black yeast</name>
    <name type="synonym">Pullularia pullulans</name>
    <dbReference type="NCBI Taxonomy" id="5580"/>
    <lineage>
        <taxon>Eukaryota</taxon>
        <taxon>Fungi</taxon>
        <taxon>Dikarya</taxon>
        <taxon>Ascomycota</taxon>
        <taxon>Pezizomycotina</taxon>
        <taxon>Dothideomycetes</taxon>
        <taxon>Dothideomycetidae</taxon>
        <taxon>Dothideales</taxon>
        <taxon>Saccotheciaceae</taxon>
        <taxon>Aureobasidium</taxon>
    </lineage>
</organism>
<evidence type="ECO:0000256" key="2">
    <source>
        <dbReference type="ARBA" id="ARBA00007203"/>
    </source>
</evidence>
<dbReference type="InterPro" id="IPR021715">
    <property type="entry name" value="Slu7_dom"/>
</dbReference>
<dbReference type="GO" id="GO:0005681">
    <property type="term" value="C:spliceosomal complex"/>
    <property type="evidence" value="ECO:0007669"/>
    <property type="project" value="UniProtKB-UniRule"/>
</dbReference>
<dbReference type="PANTHER" id="PTHR12942">
    <property type="entry name" value="STEP II SPLICING FACTOR SLU7"/>
    <property type="match status" value="1"/>
</dbReference>
<dbReference type="Proteomes" id="UP000310687">
    <property type="component" value="Unassembled WGS sequence"/>
</dbReference>
<dbReference type="GO" id="GO:0030628">
    <property type="term" value="F:pre-mRNA 3'-splice site binding"/>
    <property type="evidence" value="ECO:0007669"/>
    <property type="project" value="UniProtKB-UniRule"/>
</dbReference>
<sequence length="500" mass="56704">MSWRSKVPVAIMPPPPPPKKPTEPQGKNERNEYIPSFISKKPFYIDDATASQEDYLEHQRLQAQKDESLATQKWYTRGQRSGAVAATKFRKGACENCGAMGHQKKDCLYRQRKIGAKFTGKDIKADESGQDINMGWEAKRDRWSGYDARAYQEVVNEYNDLQAIKDSKRKLEDTAEGDEDEDAANKAEDGDKYEEETDMGRKQPNSSRNLRLREDTAGYLKNLDLESAKYDPKTRTLIDDAEGEFERASGDAAEFARAQRYAWETAETNGSNNVHLQANPTAGEHYRKKEAEETAAKKEAHRKALLEKYGGQEHLKPDPLKHATITENERYVEYDERGRIKGAPEKKEKSMYAEDVMLNNHTSVFGSWWKNFTWGYACCHSTMKNSYCVGDAGKVASSNAEKLSTGALLEAAPETLESNATEVPKSIAWKEEERNEEHVPNAPDRAEKAKLDESTGEDRKRKLDEMRSGVTEEEMDEYRRKRNAGNDPMAALLGKDELLD</sequence>
<dbReference type="SUPFAM" id="SSF57756">
    <property type="entry name" value="Retrovirus zinc finger-like domains"/>
    <property type="match status" value="1"/>
</dbReference>
<evidence type="ECO:0000256" key="1">
    <source>
        <dbReference type="ARBA" id="ARBA00004123"/>
    </source>
</evidence>
<feature type="domain" description="CCHC-type" evidence="10">
    <location>
        <begin position="94"/>
        <end position="107"/>
    </location>
</feature>
<reference evidence="11 12" key="1">
    <citation type="submission" date="2018-10" db="EMBL/GenBank/DDBJ databases">
        <title>Fifty Aureobasidium pullulans genomes reveal a recombining polyextremotolerant generalist.</title>
        <authorList>
            <person name="Gostincar C."/>
            <person name="Turk M."/>
            <person name="Zajc J."/>
            <person name="Gunde-Cimerman N."/>
        </authorList>
    </citation>
    <scope>NUCLEOTIDE SEQUENCE [LARGE SCALE GENOMIC DNA]</scope>
    <source>
        <strain evidence="11 12">EXF-11013</strain>
    </source>
</reference>
<evidence type="ECO:0000256" key="6">
    <source>
        <dbReference type="ARBA" id="ARBA00023242"/>
    </source>
</evidence>
<keyword evidence="6 8" id="KW-0539">Nucleus</keyword>
<dbReference type="InterPro" id="IPR036875">
    <property type="entry name" value="Znf_CCHC_sf"/>
</dbReference>